<feature type="compositionally biased region" description="Basic and acidic residues" evidence="1">
    <location>
        <begin position="812"/>
        <end position="824"/>
    </location>
</feature>
<feature type="compositionally biased region" description="Basic and acidic residues" evidence="1">
    <location>
        <begin position="1727"/>
        <end position="1739"/>
    </location>
</feature>
<feature type="region of interest" description="Disordered" evidence="1">
    <location>
        <begin position="1219"/>
        <end position="1247"/>
    </location>
</feature>
<feature type="region of interest" description="Disordered" evidence="1">
    <location>
        <begin position="888"/>
        <end position="917"/>
    </location>
</feature>
<feature type="region of interest" description="Disordered" evidence="1">
    <location>
        <begin position="1036"/>
        <end position="1162"/>
    </location>
</feature>
<evidence type="ECO:0000313" key="2">
    <source>
        <dbReference type="EMBL" id="OWF34784.1"/>
    </source>
</evidence>
<feature type="region of interest" description="Disordered" evidence="1">
    <location>
        <begin position="1806"/>
        <end position="1914"/>
    </location>
</feature>
<sequence>MAREWRGICEDSVLSDKEPDSHATSTLECDSDTQSLTCDESDVHKGDIVNDEDQEPDVYAMSTQDCDVDIVSVTDEKPACQVPSTGECDMDIDSVSEDEPDCRTLKTYVGDVKIDSVTDEETDSRAHGTKGWDRNIESETDEEADHSALCAQVCDGNIKSVAEEETYCRTLDTKVCNGNIESETDEETDRSALCAQVCNGNIESETDDKTDCHAHGTQACNGYIESVTDEETGRSELCAQVCNGNIESETDEKTDCHALCTQVYNGNIGLEREEKTDCHAHGTQACNGYIESVTDEETGRSELCAQEYNRDIESVTGEKSDRQTLPRHVSDMDIVSVTDEEADCHALTTEVGNGTIFQADDVSAEGGSLEELEPVNNEYDSGPQAKYRNITKCGVMDSKPHSVIAETTMKEDSVCWGTDTDECTSSKTSAWIINGNPEASAKGTNVSPFADQKNEDSFWFPVTDIPDGFPVREVEMTEVTRFHVSESDSSCIDWSDDKKKSVTTNKRVVPDCDTKIKKELENKTSYPDWDKDSDDYEGSRKDVEDILMLHDHHKRSESISNPDITKRTSGSITPLVTELSDHDQALAIKSSKNKPSEKDDVLDIVGNLTSGSDWDSDGDSEPEKSKTNVTNGKLSPVQGTCSMTLGLNELQMEGTGLVEVKSGSHDSDWDSESEVSRDLGGNMKTQVKDTVQDNAQNAENPKPELNAPARNNEQQTLEELNTGLVKGHTSASDSDWGSDSSSLQNEKRTAVIKRNLSLTDILMPQDDQRKQSARIVVCEAEKKDCPNTPAAKEAPEDAQDVASSSDWDSEDSESKKPESIACNERETTVQEIFLRNNNQETSLMVPSIPTVNYHELDVRKPSVALNGYKSDHGLDPGGVAGTLTVEGQKTASGSDWGSDTDESDDKKGDGTLFHDHRMKESATVLTVTKEKHPALTNNATSDPRIITGSLIELKSSEVKTLVNGKTPRKEPQQSSDSNWDSDSDPSGDQPSAQDHKMKESATILTISKEKHPALTNNDTSDHRNITGSLIELKSSEVKTLVRGKTPRKEPQQSSDSNWDSDSDPSGDQPSAQDHRMKESATVLTITKEKHPALTNNDTSDHRNITGSLIELKSSEVKTLVRGKTPRKEPQQSSDSNWDSDSDPSGDQPSAQDKSMSHDDQRHQLAKLVVTDIEEKALPVVPLAIVNADQGSSVDHIDRMHKDPQFSDELLDMVQKIDFDSDWDSDGESETEKPKSSIYIEKDSTQHANQKSFCDGNADISPRKTVASTVKCNELDAQKLSLATSHKSPEQSEIFGSLPVQCPNSTPVSGWDSDNDDSDNMKAKEAFLEDHRMKESADILSVTEEKHNLVLNNDISDHRNTTGSLSNMLIEHKSPEQRTCIRDNTPREKPHQSSDSNWDSDSDLLEDQPSIEDVSISHDGQGKQIANFAASEIEKQVFPIVPLSIGDHGSAMDHTDGIQKDHQSSEEKPATKEELLELHSFNSDSDWGSDGESEPEKLKISSFIGKESSPQDHKMKESAVILSLTKDKHNSLTNNDISDHTNITGSPSNILIEHKSSEEKTAFKEKTLRGEPKQGSDSNWDSDSDPLEDQPSIQDMSMSIDGQERQLANIAMSDMEGNVPNVPLAVADHGSTAIPTDGTHQIHQCSEKNPTTKDELLDMVQDIDSDFDWDNDEESEAEKPKSSSFIGKDSTQHANQKSFCDDDEESLASSVKYEFDHQKPSLAQNACKSDRRSPGHREITGKLPVKYPNSALLSEGDSDSDDLDDKKWTEALLNDILAHSEDHGRKESSVNAFTNNDTDIGLAAADRYDLENRNGSKIYPNEALDQTALEYKPAAKDQESRDDSFDGDSDGDSEPGKSTPYGKDASAQEFTEKGPDNRRKHSPESNIAGNATKQDIPSPKRISFPEIDESSQYTEEENVVIGGFSKDSKEKQSGCFESNLCDWDSDSTTSDLNEVGNEDHLNTLVRQDTPSYKGCSNEDLTKENKNISKFVAKDEPDKVEIHQSSDPSKDIYYVADTVEVISLIPEQKEKRNAANSPNPESRRASDRDQIEVTLSQKLDESTKYRHNAGIERSDDEDISCIDLMDYNSDLEARSISSVGDFQDDSCAGSSNEEMPTNHALVRSDRLARGIPSIDDFHGYTYETSSDDDRIECNHHEMKRGLLGNKTGVQQNNVSMPDSSGPFQINEDPDTDYVPKTKNSDMAYENDEVRNFPNVRLKDIFVTGKDTETITNSDPVQERGISVLDFNDDSNKLSKAELVEEVDELIFEDNCGTGAQTRPMSKQAPVACISDLDFDEGSRNVTKAKHAEDAKSSDEDFSIPCIYLSDDISGLRNDNNISSDGDFQDYSYESSTDEDILDRKVEVDIASSRKLTYEESSNIDLTKDGHDFLLDPQYDTGPPECNNTYRRIKDVLFAPNLSSDQREIFDGTPTTDTSMRTAMTSNFMTILMKEEDDRNTSHSHLNESNNSKDHDKSPRRDSRDQDNLSPGGALKKSAGLSSDITESHRLEVVSPEKTDDVVGISPFDLGSYLTYCNSGKEQLVQNQYRKDFQPSHDDKIKEESIATEHNNTTIRDENVKRSTLSKRFTTKYLSKKKASVGANVCTTERIIANGDANITDQCQKTPLVRERRYTAKYLARHNTTAPLEPFPRSSDGTPDVRTEQEAGCQDSQPNASHRSRQFTAKYLARRHDQEPLYPAEHLEEDATLRPDGNDGTPDHIEETPKHTVIKNRYFTTKYLSTRPNRGDVKDSPTEATNPDTIRYRKDIPICGSDSGTTGGYNRKEIPRRGTRCSTTDAYHRKETPRRDYDCSDTDAYNRREIPHFATACSTIDTFQRRETPRRGTRCCTDDTYNSIADTHYRTETPYRDTDCINADTYFRKEMPCRSTDYQNPGSYQRRTIV</sequence>
<feature type="region of interest" description="Disordered" evidence="1">
    <location>
        <begin position="2759"/>
        <end position="2781"/>
    </location>
</feature>
<feature type="region of interest" description="Disordered" evidence="1">
    <location>
        <begin position="1717"/>
        <end position="1763"/>
    </location>
</feature>
<proteinExistence type="predicted"/>
<gene>
    <name evidence="2" type="ORF">KP79_PYT14183</name>
</gene>
<feature type="compositionally biased region" description="Acidic residues" evidence="1">
    <location>
        <begin position="1905"/>
        <end position="1914"/>
    </location>
</feature>
<dbReference type="Proteomes" id="UP000242188">
    <property type="component" value="Unassembled WGS sequence"/>
</dbReference>
<feature type="compositionally biased region" description="Polar residues" evidence="1">
    <location>
        <begin position="1883"/>
        <end position="1894"/>
    </location>
</feature>
<feature type="region of interest" description="Disordered" evidence="1">
    <location>
        <begin position="961"/>
        <end position="999"/>
    </location>
</feature>
<feature type="compositionally biased region" description="Polar residues" evidence="1">
    <location>
        <begin position="888"/>
        <end position="897"/>
    </location>
</feature>
<feature type="region of interest" description="Disordered" evidence="1">
    <location>
        <begin position="1665"/>
        <end position="1702"/>
    </location>
</feature>
<feature type="region of interest" description="Disordered" evidence="1">
    <location>
        <begin position="660"/>
        <end position="683"/>
    </location>
</feature>
<feature type="region of interest" description="Disordered" evidence="1">
    <location>
        <begin position="2024"/>
        <end position="2049"/>
    </location>
</feature>
<evidence type="ECO:0000256" key="1">
    <source>
        <dbReference type="SAM" id="MobiDB-lite"/>
    </source>
</evidence>
<dbReference type="OrthoDB" id="10688544at2759"/>
<feature type="region of interest" description="Disordered" evidence="1">
    <location>
        <begin position="2636"/>
        <end position="2673"/>
    </location>
</feature>
<feature type="region of interest" description="Disordered" evidence="1">
    <location>
        <begin position="785"/>
        <end position="824"/>
    </location>
</feature>
<feature type="compositionally biased region" description="Polar residues" evidence="1">
    <location>
        <begin position="22"/>
        <end position="38"/>
    </location>
</feature>
<accession>A0A210PE73</accession>
<feature type="region of interest" description="Disordered" evidence="1">
    <location>
        <begin position="1443"/>
        <end position="1516"/>
    </location>
</feature>
<feature type="region of interest" description="Disordered" evidence="1">
    <location>
        <begin position="1630"/>
        <end position="1650"/>
    </location>
</feature>
<keyword evidence="3" id="KW-1185">Reference proteome</keyword>
<feature type="compositionally biased region" description="Basic and acidic residues" evidence="1">
    <location>
        <begin position="1551"/>
        <end position="1573"/>
    </location>
</feature>
<feature type="region of interest" description="Disordered" evidence="1">
    <location>
        <begin position="1530"/>
        <end position="1600"/>
    </location>
</feature>
<feature type="region of interest" description="Disordered" evidence="1">
    <location>
        <begin position="606"/>
        <end position="635"/>
    </location>
</feature>
<feature type="region of interest" description="Disordered" evidence="1">
    <location>
        <begin position="726"/>
        <end position="745"/>
    </location>
</feature>
<feature type="region of interest" description="Disordered" evidence="1">
    <location>
        <begin position="2176"/>
        <end position="2196"/>
    </location>
</feature>
<dbReference type="EMBL" id="NEDP02076750">
    <property type="protein sequence ID" value="OWF34784.1"/>
    <property type="molecule type" value="Genomic_DNA"/>
</dbReference>
<feature type="compositionally biased region" description="Basic and acidic residues" evidence="1">
    <location>
        <begin position="1832"/>
        <end position="1843"/>
    </location>
</feature>
<feature type="compositionally biased region" description="Basic and acidic residues" evidence="1">
    <location>
        <begin position="1"/>
        <end position="21"/>
    </location>
</feature>
<name>A0A210PE73_MIZYE</name>
<feature type="region of interest" description="Disordered" evidence="1">
    <location>
        <begin position="2450"/>
        <end position="2496"/>
    </location>
</feature>
<feature type="region of interest" description="Disordered" evidence="1">
    <location>
        <begin position="1366"/>
        <end position="1404"/>
    </location>
</feature>
<feature type="compositionally biased region" description="Basic and acidic residues" evidence="1">
    <location>
        <begin position="2464"/>
        <end position="2480"/>
    </location>
</feature>
<protein>
    <submittedName>
        <fullName evidence="2">Uncharacterized protein</fullName>
    </submittedName>
</protein>
<feature type="region of interest" description="Disordered" evidence="1">
    <location>
        <begin position="1"/>
        <end position="49"/>
    </location>
</feature>
<feature type="compositionally biased region" description="Basic and acidic residues" evidence="1">
    <location>
        <begin position="904"/>
        <end position="917"/>
    </location>
</feature>
<feature type="compositionally biased region" description="Basic and acidic residues" evidence="1">
    <location>
        <begin position="2039"/>
        <end position="2049"/>
    </location>
</feature>
<feature type="compositionally biased region" description="Low complexity" evidence="1">
    <location>
        <begin position="730"/>
        <end position="742"/>
    </location>
</feature>
<feature type="compositionally biased region" description="Basic and acidic residues" evidence="1">
    <location>
        <begin position="1449"/>
        <end position="1476"/>
    </location>
</feature>
<feature type="compositionally biased region" description="Acidic residues" evidence="1">
    <location>
        <begin position="1219"/>
        <end position="1228"/>
    </location>
</feature>
<feature type="compositionally biased region" description="Polar residues" evidence="1">
    <location>
        <begin position="1637"/>
        <end position="1648"/>
    </location>
</feature>
<feature type="compositionally biased region" description="Basic and acidic residues" evidence="1">
    <location>
        <begin position="1369"/>
        <end position="1391"/>
    </location>
</feature>
<evidence type="ECO:0000313" key="3">
    <source>
        <dbReference type="Proteomes" id="UP000242188"/>
    </source>
</evidence>
<feature type="compositionally biased region" description="Polar residues" evidence="1">
    <location>
        <begin position="1530"/>
        <end position="1548"/>
    </location>
</feature>
<comment type="caution">
    <text evidence="2">The sequence shown here is derived from an EMBL/GenBank/DDBJ whole genome shotgun (WGS) entry which is preliminary data.</text>
</comment>
<feature type="compositionally biased region" description="Acidic residues" evidence="1">
    <location>
        <begin position="1665"/>
        <end position="1675"/>
    </location>
</feature>
<organism evidence="2 3">
    <name type="scientific">Mizuhopecten yessoensis</name>
    <name type="common">Japanese scallop</name>
    <name type="synonym">Patinopecten yessoensis</name>
    <dbReference type="NCBI Taxonomy" id="6573"/>
    <lineage>
        <taxon>Eukaryota</taxon>
        <taxon>Metazoa</taxon>
        <taxon>Spiralia</taxon>
        <taxon>Lophotrochozoa</taxon>
        <taxon>Mollusca</taxon>
        <taxon>Bivalvia</taxon>
        <taxon>Autobranchia</taxon>
        <taxon>Pteriomorphia</taxon>
        <taxon>Pectinida</taxon>
        <taxon>Pectinoidea</taxon>
        <taxon>Pectinidae</taxon>
        <taxon>Mizuhopecten</taxon>
    </lineage>
</organism>
<feature type="compositionally biased region" description="Basic and acidic residues" evidence="1">
    <location>
        <begin position="1229"/>
        <end position="1244"/>
    </location>
</feature>
<reference evidence="2 3" key="1">
    <citation type="journal article" date="2017" name="Nat. Ecol. Evol.">
        <title>Scallop genome provides insights into evolution of bilaterian karyotype and development.</title>
        <authorList>
            <person name="Wang S."/>
            <person name="Zhang J."/>
            <person name="Jiao W."/>
            <person name="Li J."/>
            <person name="Xun X."/>
            <person name="Sun Y."/>
            <person name="Guo X."/>
            <person name="Huan P."/>
            <person name="Dong B."/>
            <person name="Zhang L."/>
            <person name="Hu X."/>
            <person name="Sun X."/>
            <person name="Wang J."/>
            <person name="Zhao C."/>
            <person name="Wang Y."/>
            <person name="Wang D."/>
            <person name="Huang X."/>
            <person name="Wang R."/>
            <person name="Lv J."/>
            <person name="Li Y."/>
            <person name="Zhang Z."/>
            <person name="Liu B."/>
            <person name="Lu W."/>
            <person name="Hui Y."/>
            <person name="Liang J."/>
            <person name="Zhou Z."/>
            <person name="Hou R."/>
            <person name="Li X."/>
            <person name="Liu Y."/>
            <person name="Li H."/>
            <person name="Ning X."/>
            <person name="Lin Y."/>
            <person name="Zhao L."/>
            <person name="Xing Q."/>
            <person name="Dou J."/>
            <person name="Li Y."/>
            <person name="Mao J."/>
            <person name="Guo H."/>
            <person name="Dou H."/>
            <person name="Li T."/>
            <person name="Mu C."/>
            <person name="Jiang W."/>
            <person name="Fu Q."/>
            <person name="Fu X."/>
            <person name="Miao Y."/>
            <person name="Liu J."/>
            <person name="Yu Q."/>
            <person name="Li R."/>
            <person name="Liao H."/>
            <person name="Li X."/>
            <person name="Kong Y."/>
            <person name="Jiang Z."/>
            <person name="Chourrout D."/>
            <person name="Li R."/>
            <person name="Bao Z."/>
        </authorList>
    </citation>
    <scope>NUCLEOTIDE SEQUENCE [LARGE SCALE GENOMIC DNA]</scope>
    <source>
        <strain evidence="2 3">PY_sf001</strain>
    </source>
</reference>
<feature type="region of interest" description="Disordered" evidence="1">
    <location>
        <begin position="1953"/>
        <end position="1978"/>
    </location>
</feature>
<feature type="region of interest" description="Disordered" evidence="1">
    <location>
        <begin position="2692"/>
        <end position="2716"/>
    </location>
</feature>